<name>A0A4R1XNP1_ACICA</name>
<feature type="domain" description="Acyltransferase 3" evidence="2">
    <location>
        <begin position="8"/>
        <end position="352"/>
    </location>
</feature>
<feature type="transmembrane region" description="Helical" evidence="1">
    <location>
        <begin position="12"/>
        <end position="29"/>
    </location>
</feature>
<feature type="transmembrane region" description="Helical" evidence="1">
    <location>
        <begin position="166"/>
        <end position="187"/>
    </location>
</feature>
<feature type="transmembrane region" description="Helical" evidence="1">
    <location>
        <begin position="199"/>
        <end position="228"/>
    </location>
</feature>
<keyword evidence="1" id="KW-1133">Transmembrane helix</keyword>
<evidence type="ECO:0000313" key="4">
    <source>
        <dbReference type="Proteomes" id="UP000294963"/>
    </source>
</evidence>
<evidence type="ECO:0000313" key="3">
    <source>
        <dbReference type="EMBL" id="TCM65797.1"/>
    </source>
</evidence>
<dbReference type="Proteomes" id="UP000294963">
    <property type="component" value="Unassembled WGS sequence"/>
</dbReference>
<comment type="caution">
    <text evidence="3">The sequence shown here is derived from an EMBL/GenBank/DDBJ whole genome shotgun (WGS) entry which is preliminary data.</text>
</comment>
<dbReference type="Pfam" id="PF01757">
    <property type="entry name" value="Acyl_transf_3"/>
    <property type="match status" value="1"/>
</dbReference>
<keyword evidence="1" id="KW-0812">Transmembrane</keyword>
<sequence>MQKLNAAESIRGLACLAVVCSHLSLSFFPDLHHFDLPLQAPTSWGDWIHHSPFGFWFSGTAAVYVFFVLSGFLLSHAIYRVADSSAEPQALNFKVKNMFYKRYLRLAIPVLGSCLLTWLIFNSFSVDAQHTRPWLAEYLGQQVELSQAFYQGTIGSFFFAQSSVNWVLWTMQIELFGSFLLFALIYLQQKSQLGYYLGLLLFGLISFLYLSEGLFLGLSCFVIGMLIYRHATRLSWGMAVLMLGLGLYLAGMHDSSYSYQWLFKLVGPPSYEYSNYFAGILVVYSILMSPRLSTLLDRPSLVKLGQWSFSIYLLHLPLLYLICVPILNQLIHWQWQPELALSIALLLFMCGLMLSAAMYSRYVDGFAIWSSQKMAQWIQKRE</sequence>
<dbReference type="InterPro" id="IPR002656">
    <property type="entry name" value="Acyl_transf_3_dom"/>
</dbReference>
<gene>
    <name evidence="3" type="ORF">EC844_11434</name>
</gene>
<feature type="transmembrane region" description="Helical" evidence="1">
    <location>
        <begin position="234"/>
        <end position="252"/>
    </location>
</feature>
<feature type="transmembrane region" description="Helical" evidence="1">
    <location>
        <begin position="273"/>
        <end position="289"/>
    </location>
</feature>
<dbReference type="PANTHER" id="PTHR23028:SF134">
    <property type="entry name" value="PUTATIVE (AFU_ORTHOLOGUE AFUA_4G08520)-RELATED"/>
    <property type="match status" value="1"/>
</dbReference>
<dbReference type="OrthoDB" id="9767863at2"/>
<feature type="transmembrane region" description="Helical" evidence="1">
    <location>
        <begin position="309"/>
        <end position="327"/>
    </location>
</feature>
<proteinExistence type="predicted"/>
<dbReference type="EMBL" id="SLVJ01000014">
    <property type="protein sequence ID" value="TCM65797.1"/>
    <property type="molecule type" value="Genomic_DNA"/>
</dbReference>
<keyword evidence="4" id="KW-1185">Reference proteome</keyword>
<keyword evidence="1" id="KW-0472">Membrane</keyword>
<dbReference type="PANTHER" id="PTHR23028">
    <property type="entry name" value="ACETYLTRANSFERASE"/>
    <property type="match status" value="1"/>
</dbReference>
<feature type="transmembrane region" description="Helical" evidence="1">
    <location>
        <begin position="339"/>
        <end position="359"/>
    </location>
</feature>
<feature type="transmembrane region" description="Helical" evidence="1">
    <location>
        <begin position="103"/>
        <end position="121"/>
    </location>
</feature>
<accession>A0A4R1XNP1</accession>
<evidence type="ECO:0000256" key="1">
    <source>
        <dbReference type="SAM" id="Phobius"/>
    </source>
</evidence>
<dbReference type="InterPro" id="IPR050879">
    <property type="entry name" value="Acyltransferase_3"/>
</dbReference>
<dbReference type="AlphaFoldDB" id="A0A4R1XNP1"/>
<protein>
    <submittedName>
        <fullName evidence="3">Peptidoglycan/LPS O-acetylase OafA/YrhL</fullName>
    </submittedName>
</protein>
<evidence type="ECO:0000259" key="2">
    <source>
        <dbReference type="Pfam" id="PF01757"/>
    </source>
</evidence>
<organism evidence="3 4">
    <name type="scientific">Acinetobacter calcoaceticus</name>
    <dbReference type="NCBI Taxonomy" id="471"/>
    <lineage>
        <taxon>Bacteria</taxon>
        <taxon>Pseudomonadati</taxon>
        <taxon>Pseudomonadota</taxon>
        <taxon>Gammaproteobacteria</taxon>
        <taxon>Moraxellales</taxon>
        <taxon>Moraxellaceae</taxon>
        <taxon>Acinetobacter</taxon>
        <taxon>Acinetobacter calcoaceticus/baumannii complex</taxon>
    </lineage>
</organism>
<dbReference type="GO" id="GO:0016747">
    <property type="term" value="F:acyltransferase activity, transferring groups other than amino-acyl groups"/>
    <property type="evidence" value="ECO:0007669"/>
    <property type="project" value="InterPro"/>
</dbReference>
<feature type="transmembrane region" description="Helical" evidence="1">
    <location>
        <begin position="61"/>
        <end position="82"/>
    </location>
</feature>
<reference evidence="3 4" key="1">
    <citation type="submission" date="2019-03" db="EMBL/GenBank/DDBJ databases">
        <title>Genomic analyses of the natural microbiome of Caenorhabditis elegans.</title>
        <authorList>
            <person name="Samuel B."/>
        </authorList>
    </citation>
    <scope>NUCLEOTIDE SEQUENCE [LARGE SCALE GENOMIC DNA]</scope>
    <source>
        <strain evidence="3 4">JUb89</strain>
    </source>
</reference>